<dbReference type="PANTHER" id="PTHR32552:SF83">
    <property type="entry name" value="BLR3904 PROTEIN"/>
    <property type="match status" value="1"/>
</dbReference>
<dbReference type="RefSeq" id="WP_021247192.1">
    <property type="nucleotide sequence ID" value="NZ_ATIB01000088.1"/>
</dbReference>
<comment type="subcellular location">
    <subcellularLocation>
        <location evidence="1 8">Cell outer membrane</location>
        <topology evidence="1 8">Multi-pass membrane protein</topology>
    </subcellularLocation>
</comment>
<evidence type="ECO:0000256" key="9">
    <source>
        <dbReference type="SAM" id="MobiDB-lite"/>
    </source>
</evidence>
<dbReference type="PANTHER" id="PTHR32552">
    <property type="entry name" value="FERRICHROME IRON RECEPTOR-RELATED"/>
    <property type="match status" value="1"/>
</dbReference>
<comment type="caution">
    <text evidence="11">The sequence shown here is derived from an EMBL/GenBank/DDBJ whole genome shotgun (WGS) entry which is preliminary data.</text>
</comment>
<evidence type="ECO:0000259" key="10">
    <source>
        <dbReference type="Pfam" id="PF00593"/>
    </source>
</evidence>
<dbReference type="AlphaFoldDB" id="T0HCB6"/>
<dbReference type="InterPro" id="IPR036942">
    <property type="entry name" value="Beta-barrel_TonB_sf"/>
</dbReference>
<dbReference type="PATRIC" id="fig|1114964.3.peg.4589"/>
<keyword evidence="12" id="KW-1185">Reference proteome</keyword>
<keyword evidence="2 8" id="KW-0813">Transport</keyword>
<dbReference type="Proteomes" id="UP000015524">
    <property type="component" value="Unassembled WGS sequence"/>
</dbReference>
<evidence type="ECO:0000313" key="11">
    <source>
        <dbReference type="EMBL" id="EQA97019.1"/>
    </source>
</evidence>
<dbReference type="EMBL" id="ATIB01000088">
    <property type="protein sequence ID" value="EQA97019.1"/>
    <property type="molecule type" value="Genomic_DNA"/>
</dbReference>
<evidence type="ECO:0000256" key="3">
    <source>
        <dbReference type="ARBA" id="ARBA00022452"/>
    </source>
</evidence>
<dbReference type="PROSITE" id="PS52016">
    <property type="entry name" value="TONB_DEPENDENT_REC_3"/>
    <property type="match status" value="1"/>
</dbReference>
<evidence type="ECO:0000256" key="1">
    <source>
        <dbReference type="ARBA" id="ARBA00004571"/>
    </source>
</evidence>
<keyword evidence="6 8" id="KW-0472">Membrane</keyword>
<dbReference type="Pfam" id="PF00593">
    <property type="entry name" value="TonB_dep_Rec_b-barrel"/>
    <property type="match status" value="1"/>
</dbReference>
<name>T0HCB6_9SPHN</name>
<feature type="domain" description="TonB-dependent receptor-like beta-barrel" evidence="10">
    <location>
        <begin position="16"/>
        <end position="272"/>
    </location>
</feature>
<reference evidence="11 12" key="1">
    <citation type="journal article" date="2013" name="Genome Announc.">
        <title>Draft Genome Sequence of a Hexachlorocyclohexane-Degrading Bacterium, Sphingobium baderi Strain LL03T.</title>
        <authorList>
            <person name="Kaur J."/>
            <person name="Verma H."/>
            <person name="Tripathi C."/>
            <person name="Khurana J.P."/>
            <person name="Lal R."/>
        </authorList>
    </citation>
    <scope>NUCLEOTIDE SEQUENCE [LARGE SCALE GENOMIC DNA]</scope>
    <source>
        <strain evidence="11 12">LL03</strain>
    </source>
</reference>
<dbReference type="GO" id="GO:0015344">
    <property type="term" value="F:siderophore uptake transmembrane transporter activity"/>
    <property type="evidence" value="ECO:0007669"/>
    <property type="project" value="TreeGrafter"/>
</dbReference>
<evidence type="ECO:0000256" key="2">
    <source>
        <dbReference type="ARBA" id="ARBA00022448"/>
    </source>
</evidence>
<comment type="similarity">
    <text evidence="8">Belongs to the TonB-dependent receptor family.</text>
</comment>
<dbReference type="InterPro" id="IPR000531">
    <property type="entry name" value="Beta-barrel_TonB"/>
</dbReference>
<dbReference type="Gene3D" id="2.40.170.20">
    <property type="entry name" value="TonB-dependent receptor, beta-barrel domain"/>
    <property type="match status" value="1"/>
</dbReference>
<keyword evidence="3 8" id="KW-1134">Transmembrane beta strand</keyword>
<keyword evidence="5" id="KW-0798">TonB box</keyword>
<feature type="region of interest" description="Disordered" evidence="9">
    <location>
        <begin position="162"/>
        <end position="198"/>
    </location>
</feature>
<organism evidence="11 12">
    <name type="scientific">Sphingobium baderi LL03</name>
    <dbReference type="NCBI Taxonomy" id="1114964"/>
    <lineage>
        <taxon>Bacteria</taxon>
        <taxon>Pseudomonadati</taxon>
        <taxon>Pseudomonadota</taxon>
        <taxon>Alphaproteobacteria</taxon>
        <taxon>Sphingomonadales</taxon>
        <taxon>Sphingomonadaceae</taxon>
        <taxon>Sphingobium</taxon>
    </lineage>
</organism>
<dbReference type="eggNOG" id="COG4774">
    <property type="taxonomic scope" value="Bacteria"/>
</dbReference>
<evidence type="ECO:0000256" key="8">
    <source>
        <dbReference type="PROSITE-ProRule" id="PRU01360"/>
    </source>
</evidence>
<dbReference type="SUPFAM" id="SSF56935">
    <property type="entry name" value="Porins"/>
    <property type="match status" value="1"/>
</dbReference>
<sequence length="307" mass="33764">MGELVVPTDPAITNPTYFEMDDNLFSYRIGAVVKPTPNTSVYVAYGNSKLPSKASVDGACSAANCRLKPETTENYEIGVKADLFDAKLLLTAALFRNDRNSIKVNSNDPTLPDQTMDGKQRVEGLSLGASGNITPNWTISANYMYLKSKIRRGVSDYCLANPGPRPDPANPGGPPINPCGNDATYLDPTAGSQLQNTPKHSGSLFTTYRFDFGLELGYGLTYQGKFLLNYPTLAQLQTDSYVPYRVPSYTIHRFMVNYPITENLTAQVNVQNFTNKKYVTTVRNQTGGSWAQPAPTRSAVFSLNYKF</sequence>
<protein>
    <recommendedName>
        <fullName evidence="10">TonB-dependent receptor-like beta-barrel domain-containing protein</fullName>
    </recommendedName>
</protein>
<evidence type="ECO:0000313" key="12">
    <source>
        <dbReference type="Proteomes" id="UP000015524"/>
    </source>
</evidence>
<evidence type="ECO:0000256" key="7">
    <source>
        <dbReference type="ARBA" id="ARBA00023237"/>
    </source>
</evidence>
<accession>T0HCB6</accession>
<proteinExistence type="inferred from homology"/>
<keyword evidence="7 8" id="KW-0998">Cell outer membrane</keyword>
<feature type="compositionally biased region" description="Pro residues" evidence="9">
    <location>
        <begin position="163"/>
        <end position="177"/>
    </location>
</feature>
<evidence type="ECO:0000256" key="6">
    <source>
        <dbReference type="ARBA" id="ARBA00023136"/>
    </source>
</evidence>
<evidence type="ECO:0000256" key="5">
    <source>
        <dbReference type="ARBA" id="ARBA00023077"/>
    </source>
</evidence>
<keyword evidence="4 8" id="KW-0812">Transmembrane</keyword>
<gene>
    <name evidence="11" type="ORF">L485_23375</name>
</gene>
<evidence type="ECO:0000256" key="4">
    <source>
        <dbReference type="ARBA" id="ARBA00022692"/>
    </source>
</evidence>
<dbReference type="InterPro" id="IPR039426">
    <property type="entry name" value="TonB-dep_rcpt-like"/>
</dbReference>
<dbReference type="GO" id="GO:0009279">
    <property type="term" value="C:cell outer membrane"/>
    <property type="evidence" value="ECO:0007669"/>
    <property type="project" value="UniProtKB-SubCell"/>
</dbReference>